<dbReference type="EMBL" id="BAAAMR010000013">
    <property type="protein sequence ID" value="GAA2129364.1"/>
    <property type="molecule type" value="Genomic_DNA"/>
</dbReference>
<dbReference type="InterPro" id="IPR007685">
    <property type="entry name" value="RelA_SpoT"/>
</dbReference>
<dbReference type="Pfam" id="PF13328">
    <property type="entry name" value="HD_4"/>
    <property type="match status" value="1"/>
</dbReference>
<dbReference type="SMART" id="SM00954">
    <property type="entry name" value="RelA_SpoT"/>
    <property type="match status" value="1"/>
</dbReference>
<dbReference type="Proteomes" id="UP001501020">
    <property type="component" value="Unassembled WGS sequence"/>
</dbReference>
<dbReference type="Gene3D" id="1.10.3210.10">
    <property type="entry name" value="Hypothetical protein af1432"/>
    <property type="match status" value="1"/>
</dbReference>
<keyword evidence="6" id="KW-1185">Reference proteome</keyword>
<dbReference type="SUPFAM" id="SSF81301">
    <property type="entry name" value="Nucleotidyltransferase"/>
    <property type="match status" value="1"/>
</dbReference>
<dbReference type="InterPro" id="IPR004095">
    <property type="entry name" value="TGS"/>
</dbReference>
<dbReference type="SUPFAM" id="SSF81271">
    <property type="entry name" value="TGS-like"/>
    <property type="match status" value="1"/>
</dbReference>
<dbReference type="SUPFAM" id="SSF109604">
    <property type="entry name" value="HD-domain/PDEase-like"/>
    <property type="match status" value="1"/>
</dbReference>
<dbReference type="SMART" id="SM00471">
    <property type="entry name" value="HDc"/>
    <property type="match status" value="1"/>
</dbReference>
<feature type="region of interest" description="Disordered" evidence="2">
    <location>
        <begin position="1"/>
        <end position="71"/>
    </location>
</feature>
<dbReference type="Pfam" id="PF02824">
    <property type="entry name" value="TGS"/>
    <property type="match status" value="1"/>
</dbReference>
<evidence type="ECO:0000256" key="1">
    <source>
        <dbReference type="ARBA" id="ARBA00007476"/>
    </source>
</evidence>
<evidence type="ECO:0000259" key="3">
    <source>
        <dbReference type="PROSITE" id="PS51831"/>
    </source>
</evidence>
<dbReference type="InterPro" id="IPR003607">
    <property type="entry name" value="HD/PDEase_dom"/>
</dbReference>
<gene>
    <name evidence="5" type="ORF">GCM10009727_20780</name>
</gene>
<feature type="domain" description="HD" evidence="3">
    <location>
        <begin position="131"/>
        <end position="228"/>
    </location>
</feature>
<dbReference type="PROSITE" id="PS51880">
    <property type="entry name" value="TGS"/>
    <property type="match status" value="1"/>
</dbReference>
<feature type="domain" description="TGS" evidence="4">
    <location>
        <begin position="470"/>
        <end position="533"/>
    </location>
</feature>
<evidence type="ECO:0000313" key="5">
    <source>
        <dbReference type="EMBL" id="GAA2129364.1"/>
    </source>
</evidence>
<dbReference type="Pfam" id="PF04607">
    <property type="entry name" value="RelA_SpoT"/>
    <property type="match status" value="1"/>
</dbReference>
<feature type="compositionally biased region" description="Low complexity" evidence="2">
    <location>
        <begin position="41"/>
        <end position="52"/>
    </location>
</feature>
<comment type="similarity">
    <text evidence="1">Belongs to the RelA/SpoT family.</text>
</comment>
<dbReference type="InterPro" id="IPR012676">
    <property type="entry name" value="TGS-like"/>
</dbReference>
<evidence type="ECO:0008006" key="7">
    <source>
        <dbReference type="Google" id="ProtNLM"/>
    </source>
</evidence>
<proteinExistence type="inferred from homology"/>
<organism evidence="5 6">
    <name type="scientific">Actinomadura napierensis</name>
    <dbReference type="NCBI Taxonomy" id="267854"/>
    <lineage>
        <taxon>Bacteria</taxon>
        <taxon>Bacillati</taxon>
        <taxon>Actinomycetota</taxon>
        <taxon>Actinomycetes</taxon>
        <taxon>Streptosporangiales</taxon>
        <taxon>Thermomonosporaceae</taxon>
        <taxon>Actinomadura</taxon>
    </lineage>
</organism>
<evidence type="ECO:0000259" key="4">
    <source>
        <dbReference type="PROSITE" id="PS51880"/>
    </source>
</evidence>
<dbReference type="PANTHER" id="PTHR21262:SF31">
    <property type="entry name" value="GTP PYROPHOSPHOKINASE"/>
    <property type="match status" value="1"/>
</dbReference>
<dbReference type="Gene3D" id="3.10.20.30">
    <property type="match status" value="1"/>
</dbReference>
<evidence type="ECO:0000313" key="6">
    <source>
        <dbReference type="Proteomes" id="UP001501020"/>
    </source>
</evidence>
<evidence type="ECO:0000256" key="2">
    <source>
        <dbReference type="SAM" id="MobiDB-lite"/>
    </source>
</evidence>
<dbReference type="CDD" id="cd05399">
    <property type="entry name" value="NT_Rel-Spo_like"/>
    <property type="match status" value="1"/>
</dbReference>
<dbReference type="InterPro" id="IPR043519">
    <property type="entry name" value="NT_sf"/>
</dbReference>
<dbReference type="InterPro" id="IPR006674">
    <property type="entry name" value="HD_domain"/>
</dbReference>
<dbReference type="PANTHER" id="PTHR21262">
    <property type="entry name" value="GUANOSINE-3',5'-BIS DIPHOSPHATE 3'-PYROPHOSPHOHYDROLASE"/>
    <property type="match status" value="1"/>
</dbReference>
<dbReference type="InterPro" id="IPR012675">
    <property type="entry name" value="Beta-grasp_dom_sf"/>
</dbReference>
<comment type="caution">
    <text evidence="5">The sequence shown here is derived from an EMBL/GenBank/DDBJ whole genome shotgun (WGS) entry which is preliminary data.</text>
</comment>
<dbReference type="CDD" id="cd00077">
    <property type="entry name" value="HDc"/>
    <property type="match status" value="1"/>
</dbReference>
<dbReference type="Gene3D" id="3.30.460.10">
    <property type="entry name" value="Beta Polymerase, domain 2"/>
    <property type="match status" value="1"/>
</dbReference>
<sequence>MTTLDPANSTGAGATGTASTGTAVPAGARAGEAVLPDGRVRVPPRGRLGFPPRARPRAPLPGAPVRAPRGPVRLPLRSRSAAGDPVLPAVAPLLAVHRAACPGGDEAELLRGYEVAERLHRGQLRKSGAPYITHPLAVAMILAGMGMDTTTLVAALLHDTVEDTHYTLGELRADFGEEIAVLVDGVTKLDGSRWGDRAEAETFRKIVLAAAADLRVLVIKLSDRLHNLRTLRYRPAHKRAPYAKASQELLVPFAERLGIHVLKREMDDLAFAARSPEAHAATERAVRTALRRAGAAFAPAIARIRAALAEHGVRAQVRIRPSHLYAVHVSSGGDLAGLRPCEAARLLLLVDGSERDCYIALGAVHAALHPVPGQVRDYIAVPKDNMYRSLHTRVISPDGDPFEVIVRSEAMHPVAEYGIVAHIRRARDDDAATADAVAGRRDLAWLSRLLAWQSNAPSADFLDGLRADLAAGHVAAFTPDGQAVPLPAGATALDFAYALDPGTGDRCIGAVVNGRLAPMSVQVRSGNVVEVLTDPAGSPSEDWLDFAVTVPARMHIRRGLALRRAEEAADAGRRSLVRALAQRRIDLLAAEARGDSLAVARDLGYGEIDQMYGALAAGALGLDDLVARFTRP</sequence>
<accession>A0ABP5KEG6</accession>
<reference evidence="6" key="1">
    <citation type="journal article" date="2019" name="Int. J. Syst. Evol. Microbiol.">
        <title>The Global Catalogue of Microorganisms (GCM) 10K type strain sequencing project: providing services to taxonomists for standard genome sequencing and annotation.</title>
        <authorList>
            <consortium name="The Broad Institute Genomics Platform"/>
            <consortium name="The Broad Institute Genome Sequencing Center for Infectious Disease"/>
            <person name="Wu L."/>
            <person name="Ma J."/>
        </authorList>
    </citation>
    <scope>NUCLEOTIDE SEQUENCE [LARGE SCALE GENOMIC DNA]</scope>
    <source>
        <strain evidence="6">JCM 13850</strain>
    </source>
</reference>
<name>A0ABP5KEG6_9ACTN</name>
<protein>
    <recommendedName>
        <fullName evidence="7">Bifunctional (P)ppGpp synthetase/guanosine-3',5'-bis(Diphosphate) 3'-pyrophosphohydrolase</fullName>
    </recommendedName>
</protein>
<dbReference type="RefSeq" id="WP_344264094.1">
    <property type="nucleotide sequence ID" value="NZ_BAAAMR010000013.1"/>
</dbReference>
<feature type="compositionally biased region" description="Low complexity" evidence="2">
    <location>
        <begin position="1"/>
        <end position="28"/>
    </location>
</feature>
<dbReference type="PROSITE" id="PS51831">
    <property type="entry name" value="HD"/>
    <property type="match status" value="1"/>
</dbReference>